<feature type="compositionally biased region" description="Basic and acidic residues" evidence="1">
    <location>
        <begin position="256"/>
        <end position="267"/>
    </location>
</feature>
<dbReference type="RefSeq" id="XP_066832513.1">
    <property type="nucleotide sequence ID" value="XM_066975922.1"/>
</dbReference>
<feature type="region of interest" description="Disordered" evidence="1">
    <location>
        <begin position="290"/>
        <end position="314"/>
    </location>
</feature>
<evidence type="ECO:0000256" key="1">
    <source>
        <dbReference type="SAM" id="MobiDB-lite"/>
    </source>
</evidence>
<accession>A0ABP0ZT95</accession>
<name>A0ABP0ZT95_9ASCO</name>
<dbReference type="Proteomes" id="UP001497383">
    <property type="component" value="Chromosome 7"/>
</dbReference>
<dbReference type="EMBL" id="OZ022411">
    <property type="protein sequence ID" value="CAK9441707.1"/>
    <property type="molecule type" value="Genomic_DNA"/>
</dbReference>
<proteinExistence type="predicted"/>
<keyword evidence="3" id="KW-1185">Reference proteome</keyword>
<reference evidence="2 3" key="1">
    <citation type="submission" date="2024-03" db="EMBL/GenBank/DDBJ databases">
        <authorList>
            <person name="Brejova B."/>
        </authorList>
    </citation>
    <scope>NUCLEOTIDE SEQUENCE [LARGE SCALE GENOMIC DNA]</scope>
    <source>
        <strain evidence="2 3">CBS 14171</strain>
    </source>
</reference>
<feature type="compositionally biased region" description="Low complexity" evidence="1">
    <location>
        <begin position="131"/>
        <end position="146"/>
    </location>
</feature>
<evidence type="ECO:0000313" key="2">
    <source>
        <dbReference type="EMBL" id="CAK9441707.1"/>
    </source>
</evidence>
<organism evidence="2 3">
    <name type="scientific">Lodderomyces beijingensis</name>
    <dbReference type="NCBI Taxonomy" id="1775926"/>
    <lineage>
        <taxon>Eukaryota</taxon>
        <taxon>Fungi</taxon>
        <taxon>Dikarya</taxon>
        <taxon>Ascomycota</taxon>
        <taxon>Saccharomycotina</taxon>
        <taxon>Pichiomycetes</taxon>
        <taxon>Debaryomycetaceae</taxon>
        <taxon>Candida/Lodderomyces clade</taxon>
        <taxon>Lodderomyces</taxon>
    </lineage>
</organism>
<dbReference type="GeneID" id="92210771"/>
<protein>
    <submittedName>
        <fullName evidence="2">Uncharacterized protein</fullName>
    </submittedName>
</protein>
<feature type="region of interest" description="Disordered" evidence="1">
    <location>
        <begin position="123"/>
        <end position="146"/>
    </location>
</feature>
<gene>
    <name evidence="2" type="ORF">LODBEIA_P55750</name>
</gene>
<evidence type="ECO:0000313" key="3">
    <source>
        <dbReference type="Proteomes" id="UP001497383"/>
    </source>
</evidence>
<feature type="compositionally biased region" description="Polar residues" evidence="1">
    <location>
        <begin position="213"/>
        <end position="224"/>
    </location>
</feature>
<feature type="compositionally biased region" description="Basic residues" evidence="1">
    <location>
        <begin position="1"/>
        <end position="23"/>
    </location>
</feature>
<feature type="region of interest" description="Disordered" evidence="1">
    <location>
        <begin position="1"/>
        <end position="60"/>
    </location>
</feature>
<sequence>MYHHHHHGNSHRNRTVSRTRRTSSRSYSSVTAPILAPPTSSRPAPPPPSAVSFQQEQRDEDRFELVQQQLNSILAQIQEFENIALPPPYEISFGNLYSTFGGGASRPSTAHNKLYTDVSLSSYSRDHKSGTTNNTNNSSNANTTDAAAATATSSTVTATTSEFGKLLSQYNKIYSMLVSKVNEINLFKFQLFNAVTSVMQQLEESQGVEVREANSSGNNSSSVMKKQRHYSRGGAKVGSNRNRMAEIGAGATTSGDKGDKSEVARGIEYDEQLIDEMSRKLMDIFNPEEEFSSDNNTIDSSFLERKPMRRKKAG</sequence>
<feature type="region of interest" description="Disordered" evidence="1">
    <location>
        <begin position="209"/>
        <end position="267"/>
    </location>
</feature>
<feature type="compositionally biased region" description="Low complexity" evidence="1">
    <location>
        <begin position="24"/>
        <end position="42"/>
    </location>
</feature>